<protein>
    <submittedName>
        <fullName evidence="6">KLLA0A06644p</fullName>
    </submittedName>
</protein>
<keyword evidence="3 5" id="KW-1133">Transmembrane helix</keyword>
<reference evidence="6 7" key="1">
    <citation type="journal article" date="2004" name="Nature">
        <title>Genome evolution in yeasts.</title>
        <authorList>
            <consortium name="Genolevures"/>
            <person name="Dujon B."/>
            <person name="Sherman D."/>
            <person name="Fischer G."/>
            <person name="Durrens P."/>
            <person name="Casaregola S."/>
            <person name="Lafontaine I."/>
            <person name="de Montigny J."/>
            <person name="Marck C."/>
            <person name="Neuveglise C."/>
            <person name="Talla E."/>
            <person name="Goffard N."/>
            <person name="Frangeul L."/>
            <person name="Aigle M."/>
            <person name="Anthouard V."/>
            <person name="Babour A."/>
            <person name="Barbe V."/>
            <person name="Barnay S."/>
            <person name="Blanchin S."/>
            <person name="Beckerich J.M."/>
            <person name="Beyne E."/>
            <person name="Bleykasten C."/>
            <person name="Boisrame A."/>
            <person name="Boyer J."/>
            <person name="Cattolico L."/>
            <person name="Confanioleri F."/>
            <person name="de Daruvar A."/>
            <person name="Despons L."/>
            <person name="Fabre E."/>
            <person name="Fairhead C."/>
            <person name="Ferry-Dumazet H."/>
            <person name="Groppi A."/>
            <person name="Hantraye F."/>
            <person name="Hennequin C."/>
            <person name="Jauniaux N."/>
            <person name="Joyet P."/>
            <person name="Kachouri R."/>
            <person name="Kerrest A."/>
            <person name="Koszul R."/>
            <person name="Lemaire M."/>
            <person name="Lesur I."/>
            <person name="Ma L."/>
            <person name="Muller H."/>
            <person name="Nicaud J.M."/>
            <person name="Nikolski M."/>
            <person name="Oztas S."/>
            <person name="Ozier-Kalogeropoulos O."/>
            <person name="Pellenz S."/>
            <person name="Potier S."/>
            <person name="Richard G.F."/>
            <person name="Straub M.L."/>
            <person name="Suleau A."/>
            <person name="Swennene D."/>
            <person name="Tekaia F."/>
            <person name="Wesolowski-Louvel M."/>
            <person name="Westhof E."/>
            <person name="Wirth B."/>
            <person name="Zeniou-Meyer M."/>
            <person name="Zivanovic I."/>
            <person name="Bolotin-Fukuhara M."/>
            <person name="Thierry A."/>
            <person name="Bouchier C."/>
            <person name="Caudron B."/>
            <person name="Scarpelli C."/>
            <person name="Gaillardin C."/>
            <person name="Weissenbach J."/>
            <person name="Wincker P."/>
            <person name="Souciet J.L."/>
        </authorList>
    </citation>
    <scope>NUCLEOTIDE SEQUENCE [LARGE SCALE GENOMIC DNA]</scope>
    <source>
        <strain evidence="7">ATCC 8585 / CBS 2359 / DSM 70799 / NBRC 1267 / NRRL Y-1140 / WM37</strain>
    </source>
</reference>
<evidence type="ECO:0000256" key="5">
    <source>
        <dbReference type="SAM" id="Phobius"/>
    </source>
</evidence>
<dbReference type="PANTHER" id="PTHR11040">
    <property type="entry name" value="ZINC/IRON TRANSPORTER"/>
    <property type="match status" value="1"/>
</dbReference>
<evidence type="ECO:0000256" key="4">
    <source>
        <dbReference type="ARBA" id="ARBA00023136"/>
    </source>
</evidence>
<feature type="transmembrane region" description="Helical" evidence="5">
    <location>
        <begin position="362"/>
        <end position="384"/>
    </location>
</feature>
<dbReference type="AlphaFoldDB" id="Q6CXP3"/>
<dbReference type="KEGG" id="kla:KLLA0_A06644g"/>
<evidence type="ECO:0000313" key="7">
    <source>
        <dbReference type="Proteomes" id="UP000000598"/>
    </source>
</evidence>
<dbReference type="FunCoup" id="Q6CXP3">
    <property type="interactions" value="29"/>
</dbReference>
<dbReference type="eggNOG" id="KOG2474">
    <property type="taxonomic scope" value="Eukaryota"/>
</dbReference>
<name>Q6CXP3_KLULA</name>
<dbReference type="OMA" id="GTTCLKW"/>
<dbReference type="InterPro" id="IPR003689">
    <property type="entry name" value="ZIP"/>
</dbReference>
<dbReference type="HOGENOM" id="CLU_023518_0_0_1"/>
<dbReference type="Proteomes" id="UP000000598">
    <property type="component" value="Chromosome A"/>
</dbReference>
<dbReference type="STRING" id="284590.Q6CXP3"/>
<dbReference type="EMBL" id="CR382121">
    <property type="protein sequence ID" value="CAH02884.1"/>
    <property type="molecule type" value="Genomic_DNA"/>
</dbReference>
<feature type="transmembrane region" description="Helical" evidence="5">
    <location>
        <begin position="405"/>
        <end position="428"/>
    </location>
</feature>
<dbReference type="PANTHER" id="PTHR11040:SF210">
    <property type="entry name" value="ZINC-REGULATED TRANSPORTER 3"/>
    <property type="match status" value="1"/>
</dbReference>
<dbReference type="InParanoid" id="Q6CXP3"/>
<accession>Q6CXP3</accession>
<feature type="transmembrane region" description="Helical" evidence="5">
    <location>
        <begin position="75"/>
        <end position="95"/>
    </location>
</feature>
<evidence type="ECO:0000313" key="6">
    <source>
        <dbReference type="EMBL" id="CAH02884.1"/>
    </source>
</evidence>
<evidence type="ECO:0000256" key="2">
    <source>
        <dbReference type="ARBA" id="ARBA00022692"/>
    </source>
</evidence>
<feature type="transmembrane region" description="Helical" evidence="5">
    <location>
        <begin position="45"/>
        <end position="63"/>
    </location>
</feature>
<keyword evidence="4 5" id="KW-0472">Membrane</keyword>
<feature type="transmembrane region" description="Helical" evidence="5">
    <location>
        <begin position="448"/>
        <end position="470"/>
    </location>
</feature>
<dbReference type="GO" id="GO:0005385">
    <property type="term" value="F:zinc ion transmembrane transporter activity"/>
    <property type="evidence" value="ECO:0007669"/>
    <property type="project" value="TreeGrafter"/>
</dbReference>
<dbReference type="GO" id="GO:0016020">
    <property type="term" value="C:membrane"/>
    <property type="evidence" value="ECO:0007669"/>
    <property type="project" value="UniProtKB-SubCell"/>
</dbReference>
<feature type="transmembrane region" description="Helical" evidence="5">
    <location>
        <begin position="12"/>
        <end position="33"/>
    </location>
</feature>
<comment type="subcellular location">
    <subcellularLocation>
        <location evidence="1">Membrane</location>
        <topology evidence="1">Multi-pass membrane protein</topology>
    </subcellularLocation>
</comment>
<evidence type="ECO:0000256" key="1">
    <source>
        <dbReference type="ARBA" id="ARBA00004141"/>
    </source>
</evidence>
<sequence length="473" mass="52102">MLGTEHLPKWLLYSATSSFLCILGSFMVPIVYASFSSHREVNTKLLNYGLSLSAGSMLCTSLLKMLGSTEQANSAIVFVGFSAGCLISFILNYIVHSYTSQSLIHCAHSDEGGELISDNFDDSHLYDMQTHAHRLSHSHSHGHSNNYGFGASEVENDIPDPQHTHSHHHEMLPEHEEETTPLINHSEHEPVICATVKPKPSTSLSEYHNANDCIPVVRSATISSLPLAKCGSETKPPALCIEPNIGYDLENLAIYREQFMSKGDSTMDSLSDHGTVLHENDHRHVMETPFSKLLSIGIQTCMVICLHKFPEGFIIFYTNPPDKVSDGKPDIGFSIFLSLAVHNFIEGFAMTLPLFTALETKWHALLITVILGGGSQPLGALLGLEWYKHSSPDHSPEYATEKMDFLLSITSGFLFVISLQMFQTAVAFSDTHHHHEGEDNSTIREHHSAGTTCLKFCCVGVLLILASSALQTL</sequence>
<keyword evidence="7" id="KW-1185">Reference proteome</keyword>
<feature type="transmembrane region" description="Helical" evidence="5">
    <location>
        <begin position="333"/>
        <end position="356"/>
    </location>
</feature>
<dbReference type="Pfam" id="PF02535">
    <property type="entry name" value="Zip"/>
    <property type="match status" value="1"/>
</dbReference>
<evidence type="ECO:0000256" key="3">
    <source>
        <dbReference type="ARBA" id="ARBA00022989"/>
    </source>
</evidence>
<gene>
    <name evidence="6" type="ORF">KLLA0_A06644g</name>
</gene>
<organism evidence="6 7">
    <name type="scientific">Kluyveromyces lactis (strain ATCC 8585 / CBS 2359 / DSM 70799 / NBRC 1267 / NRRL Y-1140 / WM37)</name>
    <name type="common">Yeast</name>
    <name type="synonym">Candida sphaerica</name>
    <dbReference type="NCBI Taxonomy" id="284590"/>
    <lineage>
        <taxon>Eukaryota</taxon>
        <taxon>Fungi</taxon>
        <taxon>Dikarya</taxon>
        <taxon>Ascomycota</taxon>
        <taxon>Saccharomycotina</taxon>
        <taxon>Saccharomycetes</taxon>
        <taxon>Saccharomycetales</taxon>
        <taxon>Saccharomycetaceae</taxon>
        <taxon>Kluyveromyces</taxon>
    </lineage>
</organism>
<dbReference type="PaxDb" id="284590-Q6CXP3"/>
<keyword evidence="2 5" id="KW-0812">Transmembrane</keyword>
<proteinExistence type="predicted"/>